<accession>A0A5J9UIU2</accession>
<protein>
    <submittedName>
        <fullName evidence="2">Uncharacterized protein</fullName>
    </submittedName>
</protein>
<evidence type="ECO:0000256" key="1">
    <source>
        <dbReference type="SAM" id="MobiDB-lite"/>
    </source>
</evidence>
<evidence type="ECO:0000313" key="3">
    <source>
        <dbReference type="Proteomes" id="UP000324897"/>
    </source>
</evidence>
<gene>
    <name evidence="2" type="ORF">EJB05_26018</name>
</gene>
<evidence type="ECO:0000313" key="2">
    <source>
        <dbReference type="EMBL" id="TVU23642.1"/>
    </source>
</evidence>
<keyword evidence="3" id="KW-1185">Reference proteome</keyword>
<dbReference type="AlphaFoldDB" id="A0A5J9UIU2"/>
<feature type="compositionally biased region" description="Basic and acidic residues" evidence="1">
    <location>
        <begin position="53"/>
        <end position="69"/>
    </location>
</feature>
<comment type="caution">
    <text evidence="2">The sequence shown here is derived from an EMBL/GenBank/DDBJ whole genome shotgun (WGS) entry which is preliminary data.</text>
</comment>
<dbReference type="EMBL" id="RWGY01000013">
    <property type="protein sequence ID" value="TVU23642.1"/>
    <property type="molecule type" value="Genomic_DNA"/>
</dbReference>
<dbReference type="Proteomes" id="UP000324897">
    <property type="component" value="Chromosome 2"/>
</dbReference>
<proteinExistence type="predicted"/>
<name>A0A5J9UIU2_9POAL</name>
<sequence>MATTPTGSESVPKVGSPEKGMAGVGCPGPDEHGLTPLPALLPGMSCWFIPPAGKEDEGASDGAAKRPKPEEEEVGDDAAKRPKPDDYSAFKRPMPEEDESLAWLELSKGPMVLDSGKTSAVPKRASAEELRAELKLMLQYQKLLSGGQVKKVKERVEPEAIQEALQKGLLQAHPAGRTAVRQELPECLEHMPESFRAAFLKNKAVVKRVVDYQEDIVDQYNAKGFAEVDAHAVE</sequence>
<dbReference type="Gramene" id="TVU23642">
    <property type="protein sequence ID" value="TVU23642"/>
    <property type="gene ID" value="EJB05_26018"/>
</dbReference>
<reference evidence="2 3" key="1">
    <citation type="journal article" date="2019" name="Sci. Rep.">
        <title>A high-quality genome of Eragrostis curvula grass provides insights into Poaceae evolution and supports new strategies to enhance forage quality.</title>
        <authorList>
            <person name="Carballo J."/>
            <person name="Santos B.A.C.M."/>
            <person name="Zappacosta D."/>
            <person name="Garbus I."/>
            <person name="Selva J.P."/>
            <person name="Gallo C.A."/>
            <person name="Diaz A."/>
            <person name="Albertini E."/>
            <person name="Caccamo M."/>
            <person name="Echenique V."/>
        </authorList>
    </citation>
    <scope>NUCLEOTIDE SEQUENCE [LARGE SCALE GENOMIC DNA]</scope>
    <source>
        <strain evidence="3">cv. Victoria</strain>
        <tissue evidence="2">Leaf</tissue>
    </source>
</reference>
<feature type="region of interest" description="Disordered" evidence="1">
    <location>
        <begin position="1"/>
        <end position="94"/>
    </location>
</feature>
<feature type="compositionally biased region" description="Basic and acidic residues" evidence="1">
    <location>
        <begin position="77"/>
        <end position="94"/>
    </location>
</feature>
<organism evidence="2 3">
    <name type="scientific">Eragrostis curvula</name>
    <name type="common">weeping love grass</name>
    <dbReference type="NCBI Taxonomy" id="38414"/>
    <lineage>
        <taxon>Eukaryota</taxon>
        <taxon>Viridiplantae</taxon>
        <taxon>Streptophyta</taxon>
        <taxon>Embryophyta</taxon>
        <taxon>Tracheophyta</taxon>
        <taxon>Spermatophyta</taxon>
        <taxon>Magnoliopsida</taxon>
        <taxon>Liliopsida</taxon>
        <taxon>Poales</taxon>
        <taxon>Poaceae</taxon>
        <taxon>PACMAD clade</taxon>
        <taxon>Chloridoideae</taxon>
        <taxon>Eragrostideae</taxon>
        <taxon>Eragrostidinae</taxon>
        <taxon>Eragrostis</taxon>
    </lineage>
</organism>